<dbReference type="AlphaFoldDB" id="A0AAN9Y7C3"/>
<comment type="caution">
    <text evidence="6">The sequence shown here is derived from an EMBL/GenBank/DDBJ whole genome shotgun (WGS) entry which is preliminary data.</text>
</comment>
<dbReference type="GO" id="GO:0070646">
    <property type="term" value="P:protein modification by small protein removal"/>
    <property type="evidence" value="ECO:0007669"/>
    <property type="project" value="TreeGrafter"/>
</dbReference>
<evidence type="ECO:0000313" key="6">
    <source>
        <dbReference type="EMBL" id="KAK7601806.1"/>
    </source>
</evidence>
<dbReference type="InterPro" id="IPR008580">
    <property type="entry name" value="PPPDE_dom"/>
</dbReference>
<gene>
    <name evidence="6" type="ORF">V9T40_009247</name>
</gene>
<dbReference type="Gene3D" id="1.25.10.10">
    <property type="entry name" value="Leucine-rich Repeat Variant"/>
    <property type="match status" value="1"/>
</dbReference>
<evidence type="ECO:0000256" key="1">
    <source>
        <dbReference type="ARBA" id="ARBA00008140"/>
    </source>
</evidence>
<dbReference type="PANTHER" id="PTHR12378">
    <property type="entry name" value="DESUMOYLATING ISOPEPTIDASE"/>
    <property type="match status" value="1"/>
</dbReference>
<keyword evidence="2" id="KW-0645">Protease</keyword>
<reference evidence="6 7" key="1">
    <citation type="submission" date="2024-03" db="EMBL/GenBank/DDBJ databases">
        <title>Adaptation during the transition from Ophiocordyceps entomopathogen to insect associate is accompanied by gene loss and intensified selection.</title>
        <authorList>
            <person name="Ward C.M."/>
            <person name="Onetto C.A."/>
            <person name="Borneman A.R."/>
        </authorList>
    </citation>
    <scope>NUCLEOTIDE SEQUENCE [LARGE SCALE GENOMIC DNA]</scope>
    <source>
        <strain evidence="6">AWRI1</strain>
        <tissue evidence="6">Single Adult Female</tissue>
    </source>
</reference>
<dbReference type="Pfam" id="PF05903">
    <property type="entry name" value="Peptidase_C97"/>
    <property type="match status" value="1"/>
</dbReference>
<proteinExistence type="inferred from homology"/>
<evidence type="ECO:0000256" key="3">
    <source>
        <dbReference type="ARBA" id="ARBA00022801"/>
    </source>
</evidence>
<dbReference type="SMART" id="SM01179">
    <property type="entry name" value="DUF862"/>
    <property type="match status" value="1"/>
</dbReference>
<dbReference type="PANTHER" id="PTHR12378:SF7">
    <property type="entry name" value="DESUMOYLATING ISOPEPTIDASE 1"/>
    <property type="match status" value="1"/>
</dbReference>
<feature type="region of interest" description="Disordered" evidence="4">
    <location>
        <begin position="191"/>
        <end position="249"/>
    </location>
</feature>
<accession>A0AAN9Y7C3</accession>
<dbReference type="InterPro" id="IPR042266">
    <property type="entry name" value="PPPDE_sf"/>
</dbReference>
<evidence type="ECO:0000256" key="2">
    <source>
        <dbReference type="ARBA" id="ARBA00022670"/>
    </source>
</evidence>
<feature type="compositionally biased region" description="Polar residues" evidence="4">
    <location>
        <begin position="220"/>
        <end position="231"/>
    </location>
</feature>
<dbReference type="GO" id="GO:0008233">
    <property type="term" value="F:peptidase activity"/>
    <property type="evidence" value="ECO:0007669"/>
    <property type="project" value="UniProtKB-KW"/>
</dbReference>
<dbReference type="Gene3D" id="3.90.1720.30">
    <property type="entry name" value="PPPDE domains"/>
    <property type="match status" value="1"/>
</dbReference>
<evidence type="ECO:0000256" key="4">
    <source>
        <dbReference type="SAM" id="MobiDB-lite"/>
    </source>
</evidence>
<dbReference type="InterPro" id="IPR011989">
    <property type="entry name" value="ARM-like"/>
</dbReference>
<name>A0AAN9Y7C3_9HEMI</name>
<keyword evidence="7" id="KW-1185">Reference proteome</keyword>
<dbReference type="PROSITE" id="PS51858">
    <property type="entry name" value="PPPDE"/>
    <property type="match status" value="1"/>
</dbReference>
<sequence>MTEDGTEVKLYIYDLSLGLAQLLSSFYLGKQIEGIWHTSIVVFGREFYFGQNGITACEPGSTNLGSPKRIENLGTSYITEDLFYEYLEGLKQSSFAIGTYNLLTHNCNNFTNELSQFLVGKEIPSHILRLPEEIISSLVRGDQPQVGSYLSSPVTSYRAESPDYESLNNDIDAARQRSALLEQKRTKIQQKVERLERKKKKKKKRDKDSPEFNLVDEIENQSQLSNGSSRSYKMADNANGDAVQNGNGKSAVDIATEIEEQDKKEREERRKQREPPIVFPNLVNLQEEFDKVIGLVDGNIPPAEMQYFEELHQYMLEDEGSWALSDGFLAFIGKLLSDQKFPDELRVRLLKVLAVAALKDDVILILHQDRREHVFMNYANNFDRLSLEEQKSLALFVCNLFENPSSSEWLLYISEWDSGTGSISNIRVTTKIAANSLLSENAELQNYGTAIVHNLACKEKLHHGKNLRRLLPVGCLSKVFDDVAVELTMAILQFFNSKPDEEKLFRSMKALAKFVQVSPQDVAQLIQMIGPQPDKFKGVSERVDNFIAAIQVKL</sequence>
<evidence type="ECO:0000313" key="7">
    <source>
        <dbReference type="Proteomes" id="UP001367676"/>
    </source>
</evidence>
<dbReference type="EMBL" id="JBBCAQ010000010">
    <property type="protein sequence ID" value="KAK7601806.1"/>
    <property type="molecule type" value="Genomic_DNA"/>
</dbReference>
<feature type="domain" description="PPPDE" evidence="5">
    <location>
        <begin position="6"/>
        <end position="144"/>
    </location>
</feature>
<comment type="similarity">
    <text evidence="1">Belongs to the DeSI family.</text>
</comment>
<organism evidence="6 7">
    <name type="scientific">Parthenolecanium corni</name>
    <dbReference type="NCBI Taxonomy" id="536013"/>
    <lineage>
        <taxon>Eukaryota</taxon>
        <taxon>Metazoa</taxon>
        <taxon>Ecdysozoa</taxon>
        <taxon>Arthropoda</taxon>
        <taxon>Hexapoda</taxon>
        <taxon>Insecta</taxon>
        <taxon>Pterygota</taxon>
        <taxon>Neoptera</taxon>
        <taxon>Paraneoptera</taxon>
        <taxon>Hemiptera</taxon>
        <taxon>Sternorrhyncha</taxon>
        <taxon>Coccoidea</taxon>
        <taxon>Coccidae</taxon>
        <taxon>Parthenolecanium</taxon>
    </lineage>
</organism>
<dbReference type="GO" id="GO:0006508">
    <property type="term" value="P:proteolysis"/>
    <property type="evidence" value="ECO:0007669"/>
    <property type="project" value="UniProtKB-KW"/>
</dbReference>
<dbReference type="Proteomes" id="UP001367676">
    <property type="component" value="Unassembled WGS sequence"/>
</dbReference>
<keyword evidence="3" id="KW-0378">Hydrolase</keyword>
<protein>
    <recommendedName>
        <fullName evidence="5">PPPDE domain-containing protein</fullName>
    </recommendedName>
</protein>
<evidence type="ECO:0000259" key="5">
    <source>
        <dbReference type="PROSITE" id="PS51858"/>
    </source>
</evidence>